<sequence>MLESKETKCFGECPRSLEVIAHPTFNTWNRSNPLPLLVKLRLVRVLHLPDVELPSSWPSAVNSLTHLKYLNIYVQEFDFEWISDLFDLQTLLVHTSNTLIRTLPTAFWKMTKLRHVNIYRFPLARENMVWEENDRAIFEESSTTMLENLKTFLSNLRILVDDKTPRFWWRFPNVQALNFRIDDLPSCHLFPTSEVHTGLLSLDLVISPWSLWDSVGWESYFVFPSNLKELCIAGCFLTKRMVLSIARLKKLESLTLQGGFPWRQRKYHCWDVTNVKFPALKYLKLEQMRMDEWKASEESFPVLEKLFIRSGYYKEIPPSFADIPTLRLIKLSDYGNSLGVSAKNIQKEVEECTGCDYLQVLMEYGSDR</sequence>
<name>A0A9Q1MK16_9SOLA</name>
<dbReference type="Proteomes" id="UP001152561">
    <property type="component" value="Unassembled WGS sequence"/>
</dbReference>
<accession>A0A9Q1MK16</accession>
<reference evidence="2" key="1">
    <citation type="journal article" date="2023" name="Proc. Natl. Acad. Sci. U.S.A.">
        <title>Genomic and structural basis for evolution of tropane alkaloid biosynthesis.</title>
        <authorList>
            <person name="Wanga Y.-J."/>
            <person name="Taina T."/>
            <person name="Yua J.-Y."/>
            <person name="Lia J."/>
            <person name="Xua B."/>
            <person name="Chenc J."/>
            <person name="D'Auriad J.C."/>
            <person name="Huanga J.-P."/>
            <person name="Huanga S.-X."/>
        </authorList>
    </citation>
    <scope>NUCLEOTIDE SEQUENCE [LARGE SCALE GENOMIC DNA]</scope>
    <source>
        <strain evidence="2">cv. KIB-2019</strain>
    </source>
</reference>
<evidence type="ECO:0000313" key="1">
    <source>
        <dbReference type="EMBL" id="KAJ8560181.1"/>
    </source>
</evidence>
<keyword evidence="2" id="KW-1185">Reference proteome</keyword>
<protein>
    <submittedName>
        <fullName evidence="1">Uncharacterized protein</fullName>
    </submittedName>
</protein>
<organism evidence="1 2">
    <name type="scientific">Anisodus acutangulus</name>
    <dbReference type="NCBI Taxonomy" id="402998"/>
    <lineage>
        <taxon>Eukaryota</taxon>
        <taxon>Viridiplantae</taxon>
        <taxon>Streptophyta</taxon>
        <taxon>Embryophyta</taxon>
        <taxon>Tracheophyta</taxon>
        <taxon>Spermatophyta</taxon>
        <taxon>Magnoliopsida</taxon>
        <taxon>eudicotyledons</taxon>
        <taxon>Gunneridae</taxon>
        <taxon>Pentapetalae</taxon>
        <taxon>asterids</taxon>
        <taxon>lamiids</taxon>
        <taxon>Solanales</taxon>
        <taxon>Solanaceae</taxon>
        <taxon>Solanoideae</taxon>
        <taxon>Hyoscyameae</taxon>
        <taxon>Anisodus</taxon>
    </lineage>
</organism>
<dbReference type="EMBL" id="JAJAGQ010000006">
    <property type="protein sequence ID" value="KAJ8560181.1"/>
    <property type="molecule type" value="Genomic_DNA"/>
</dbReference>
<comment type="caution">
    <text evidence="1">The sequence shown here is derived from an EMBL/GenBank/DDBJ whole genome shotgun (WGS) entry which is preliminary data.</text>
</comment>
<dbReference type="SUPFAM" id="SSF52058">
    <property type="entry name" value="L domain-like"/>
    <property type="match status" value="1"/>
</dbReference>
<dbReference type="PANTHER" id="PTHR15140">
    <property type="entry name" value="TUBULIN-SPECIFIC CHAPERONE E"/>
    <property type="match status" value="1"/>
</dbReference>
<dbReference type="AlphaFoldDB" id="A0A9Q1MK16"/>
<dbReference type="OrthoDB" id="1269223at2759"/>
<gene>
    <name evidence="1" type="ORF">K7X08_004239</name>
</gene>
<evidence type="ECO:0000313" key="2">
    <source>
        <dbReference type="Proteomes" id="UP001152561"/>
    </source>
</evidence>
<dbReference type="InterPro" id="IPR032675">
    <property type="entry name" value="LRR_dom_sf"/>
</dbReference>
<dbReference type="PANTHER" id="PTHR15140:SF40">
    <property type="entry name" value="LATE BLIGHT RESISTANCE PROTEIN HOMOLOG R1C-3"/>
    <property type="match status" value="1"/>
</dbReference>
<dbReference type="Gene3D" id="3.80.10.10">
    <property type="entry name" value="Ribonuclease Inhibitor"/>
    <property type="match status" value="1"/>
</dbReference>
<proteinExistence type="predicted"/>